<dbReference type="SUPFAM" id="SSF52266">
    <property type="entry name" value="SGNH hydrolase"/>
    <property type="match status" value="1"/>
</dbReference>
<name>A0A7R9R0C3_9ACAR</name>
<dbReference type="OrthoDB" id="505607at2759"/>
<dbReference type="Gene3D" id="3.40.50.1110">
    <property type="entry name" value="SGNH hydrolase"/>
    <property type="match status" value="1"/>
</dbReference>
<dbReference type="Proteomes" id="UP000728032">
    <property type="component" value="Unassembled WGS sequence"/>
</dbReference>
<dbReference type="InterPro" id="IPR013830">
    <property type="entry name" value="SGNH_hydro"/>
</dbReference>
<gene>
    <name evidence="2" type="ORF">ONB1V03_LOCUS20708</name>
</gene>
<reference evidence="2" key="1">
    <citation type="submission" date="2020-11" db="EMBL/GenBank/DDBJ databases">
        <authorList>
            <person name="Tran Van P."/>
        </authorList>
    </citation>
    <scope>NUCLEOTIDE SEQUENCE</scope>
</reference>
<sequence>MIGTNNMGWSDTRVEDIAQGVEVIVNELVTKMPATKLILLGILPKADRFCAKVRQVNEVIARLNNDKNIYFLDMWSAYVHRDGKQNTDLYLDDRLHINWKGYEVWYKTMEPLLKILVPEF</sequence>
<evidence type="ECO:0000259" key="1">
    <source>
        <dbReference type="Pfam" id="PF13472"/>
    </source>
</evidence>
<keyword evidence="3" id="KW-1185">Reference proteome</keyword>
<dbReference type="InterPro" id="IPR036514">
    <property type="entry name" value="SGNH_hydro_sf"/>
</dbReference>
<evidence type="ECO:0000313" key="2">
    <source>
        <dbReference type="EMBL" id="CAD7664150.1"/>
    </source>
</evidence>
<accession>A0A7R9R0C3</accession>
<organism evidence="2">
    <name type="scientific">Oppiella nova</name>
    <dbReference type="NCBI Taxonomy" id="334625"/>
    <lineage>
        <taxon>Eukaryota</taxon>
        <taxon>Metazoa</taxon>
        <taxon>Ecdysozoa</taxon>
        <taxon>Arthropoda</taxon>
        <taxon>Chelicerata</taxon>
        <taxon>Arachnida</taxon>
        <taxon>Acari</taxon>
        <taxon>Acariformes</taxon>
        <taxon>Sarcoptiformes</taxon>
        <taxon>Oribatida</taxon>
        <taxon>Brachypylina</taxon>
        <taxon>Oppioidea</taxon>
        <taxon>Oppiidae</taxon>
        <taxon>Oppiella</taxon>
    </lineage>
</organism>
<feature type="domain" description="SGNH hydrolase-type esterase" evidence="1">
    <location>
        <begin position="1"/>
        <end position="104"/>
    </location>
</feature>
<dbReference type="EMBL" id="OC951320">
    <property type="protein sequence ID" value="CAD7664150.1"/>
    <property type="molecule type" value="Genomic_DNA"/>
</dbReference>
<dbReference type="AlphaFoldDB" id="A0A7R9R0C3"/>
<dbReference type="Pfam" id="PF13472">
    <property type="entry name" value="Lipase_GDSL_2"/>
    <property type="match status" value="1"/>
</dbReference>
<dbReference type="EMBL" id="CAJPVJ010036495">
    <property type="protein sequence ID" value="CAG2181287.1"/>
    <property type="molecule type" value="Genomic_DNA"/>
</dbReference>
<proteinExistence type="predicted"/>
<protein>
    <recommendedName>
        <fullName evidence="1">SGNH hydrolase-type esterase domain-containing protein</fullName>
    </recommendedName>
</protein>
<evidence type="ECO:0000313" key="3">
    <source>
        <dbReference type="Proteomes" id="UP000728032"/>
    </source>
</evidence>